<dbReference type="OrthoDB" id="1708823at2759"/>
<reference evidence="5" key="1">
    <citation type="journal article" date="2020" name="Stud. Mycol.">
        <title>101 Dothideomycetes genomes: a test case for predicting lifestyles and emergence of pathogens.</title>
        <authorList>
            <person name="Haridas S."/>
            <person name="Albert R."/>
            <person name="Binder M."/>
            <person name="Bloem J."/>
            <person name="Labutti K."/>
            <person name="Salamov A."/>
            <person name="Andreopoulos B."/>
            <person name="Baker S."/>
            <person name="Barry K."/>
            <person name="Bills G."/>
            <person name="Bluhm B."/>
            <person name="Cannon C."/>
            <person name="Castanera R."/>
            <person name="Culley D."/>
            <person name="Daum C."/>
            <person name="Ezra D."/>
            <person name="Gonzalez J."/>
            <person name="Henrissat B."/>
            <person name="Kuo A."/>
            <person name="Liang C."/>
            <person name="Lipzen A."/>
            <person name="Lutzoni F."/>
            <person name="Magnuson J."/>
            <person name="Mondo S."/>
            <person name="Nolan M."/>
            <person name="Ohm R."/>
            <person name="Pangilinan J."/>
            <person name="Park H.-J."/>
            <person name="Ramirez L."/>
            <person name="Alfaro M."/>
            <person name="Sun H."/>
            <person name="Tritt A."/>
            <person name="Yoshinaga Y."/>
            <person name="Zwiers L.-H."/>
            <person name="Turgeon B."/>
            <person name="Goodwin S."/>
            <person name="Spatafora J."/>
            <person name="Crous P."/>
            <person name="Grigoriev I."/>
        </authorList>
    </citation>
    <scope>NUCLEOTIDE SEQUENCE</scope>
    <source>
        <strain evidence="5">CBS 121739</strain>
    </source>
</reference>
<dbReference type="GO" id="GO:0045116">
    <property type="term" value="P:protein neddylation"/>
    <property type="evidence" value="ECO:0007669"/>
    <property type="project" value="UniProtKB-UniPathway"/>
</dbReference>
<dbReference type="GeneID" id="54488381"/>
<dbReference type="GO" id="GO:0005737">
    <property type="term" value="C:cytoplasm"/>
    <property type="evidence" value="ECO:0007669"/>
    <property type="project" value="TreeGrafter"/>
</dbReference>
<keyword evidence="3" id="KW-0833">Ubl conjugation pathway</keyword>
<dbReference type="UniPathway" id="UPA00885"/>
<dbReference type="Gene3D" id="3.40.50.720">
    <property type="entry name" value="NAD(P)-binding Rossmann-like Domain"/>
    <property type="match status" value="2"/>
</dbReference>
<sequence length="639" mass="70136">MAAPQYYDIVQAREGRDVLWRPKAEVRRSKCRCMNLPAVLWSFVGALPTSSQECNFGSSLRPGRHETRALVIPQDMESPTPPILHGPTSKEKKYDRQLRLWAASGQAALEESRLLLINSGPGVVGIETLKNLVLPGVGHFTILDSGIITEADLGVNFFLEEQHLGGYRAEHTCNLLKELNPDVQGDFITDHIESFLSNQLALKPYTLIMVTSPVKAEILAQISSHASTTGTPIFYIHCVGFYAQFSVHLSPSFPIVDTHPDPLSTQDLRLLTPWPSLLDLARRKTTGLEQMNEHDHGHVPYVLLLLHYLDLWKAEHDGQAPGNYKDKTAFRESVAKGARTNTPEGGEENYDEAVAAVLKSLNPPSLGSGVREVFEAAECQNLTTQSASFWIIAHAISTFHKTHSALPLPGSVPDMKAQSKDYIELQNTYKTKARHDIGEVTENVRAIEKQLGRTSQIEDSEIEAFCKGAAHIKLVRGRPFHIMMPGQMPAWGDRAKFAALSLTDPDSLVLLYIAFLAYDSFISSHTTGGLGSASVVPGENNTESDVEMMASMAYAITDDLIQQSGIAMSASEQTVAKGKIEQYVRELVRAGGSELHNISSLAGGLIAQEVIKVVTKQYVPVDNVCLFDGIMSKSSVLRL</sequence>
<dbReference type="PANTHER" id="PTHR10953:SF29">
    <property type="entry name" value="NEDD8-ACTIVATING ENZYME E1 REGULATORY SUBUNIT"/>
    <property type="match status" value="1"/>
</dbReference>
<proteinExistence type="inferred from homology"/>
<dbReference type="InterPro" id="IPR030667">
    <property type="entry name" value="APP-BP1"/>
</dbReference>
<dbReference type="InterPro" id="IPR035985">
    <property type="entry name" value="Ubiquitin-activating_enz"/>
</dbReference>
<dbReference type="PIRSF" id="PIRSF039099">
    <property type="entry name" value="APP-BP1"/>
    <property type="match status" value="1"/>
</dbReference>
<comment type="similarity">
    <text evidence="2">Belongs to the ubiquitin-activating E1 family. ULA1 subfamily.</text>
</comment>
<dbReference type="InterPro" id="IPR045886">
    <property type="entry name" value="ThiF/MoeB/HesA"/>
</dbReference>
<comment type="pathway">
    <text evidence="1">Protein modification; protein neddylation.</text>
</comment>
<accession>A0A6A6W0I2</accession>
<keyword evidence="6" id="KW-1185">Reference proteome</keyword>
<evidence type="ECO:0000313" key="5">
    <source>
        <dbReference type="EMBL" id="KAF2755440.1"/>
    </source>
</evidence>
<dbReference type="AlphaFoldDB" id="A0A6A6W0I2"/>
<dbReference type="Proteomes" id="UP000799437">
    <property type="component" value="Unassembled WGS sequence"/>
</dbReference>
<evidence type="ECO:0000256" key="3">
    <source>
        <dbReference type="ARBA" id="ARBA00022786"/>
    </source>
</evidence>
<dbReference type="Pfam" id="PF00899">
    <property type="entry name" value="ThiF"/>
    <property type="match status" value="1"/>
</dbReference>
<evidence type="ECO:0000256" key="1">
    <source>
        <dbReference type="ARBA" id="ARBA00005032"/>
    </source>
</evidence>
<name>A0A6A6W0I2_9PEZI</name>
<dbReference type="PANTHER" id="PTHR10953">
    <property type="entry name" value="UBIQUITIN-ACTIVATING ENZYME E1"/>
    <property type="match status" value="1"/>
</dbReference>
<dbReference type="GO" id="GO:0019781">
    <property type="term" value="F:NEDD8 activating enzyme activity"/>
    <property type="evidence" value="ECO:0007669"/>
    <property type="project" value="InterPro"/>
</dbReference>
<dbReference type="InterPro" id="IPR000594">
    <property type="entry name" value="ThiF_NAD_FAD-bd"/>
</dbReference>
<dbReference type="SUPFAM" id="SSF69572">
    <property type="entry name" value="Activating enzymes of the ubiquitin-like proteins"/>
    <property type="match status" value="1"/>
</dbReference>
<dbReference type="EMBL" id="ML996577">
    <property type="protein sequence ID" value="KAF2755440.1"/>
    <property type="molecule type" value="Genomic_DNA"/>
</dbReference>
<protein>
    <recommendedName>
        <fullName evidence="4">THIF-type NAD/FAD binding fold domain-containing protein</fullName>
    </recommendedName>
</protein>
<evidence type="ECO:0000259" key="4">
    <source>
        <dbReference type="Pfam" id="PF00899"/>
    </source>
</evidence>
<evidence type="ECO:0000256" key="2">
    <source>
        <dbReference type="ARBA" id="ARBA00006868"/>
    </source>
</evidence>
<evidence type="ECO:0000313" key="6">
    <source>
        <dbReference type="Proteomes" id="UP000799437"/>
    </source>
</evidence>
<gene>
    <name evidence="5" type="ORF">EJ05DRAFT_502901</name>
</gene>
<organism evidence="5 6">
    <name type="scientific">Pseudovirgaria hyperparasitica</name>
    <dbReference type="NCBI Taxonomy" id="470096"/>
    <lineage>
        <taxon>Eukaryota</taxon>
        <taxon>Fungi</taxon>
        <taxon>Dikarya</taxon>
        <taxon>Ascomycota</taxon>
        <taxon>Pezizomycotina</taxon>
        <taxon>Dothideomycetes</taxon>
        <taxon>Dothideomycetes incertae sedis</taxon>
        <taxon>Acrospermales</taxon>
        <taxon>Acrospermaceae</taxon>
        <taxon>Pseudovirgaria</taxon>
    </lineage>
</organism>
<feature type="domain" description="THIF-type NAD/FAD binding fold" evidence="4">
    <location>
        <begin position="94"/>
        <end position="617"/>
    </location>
</feature>
<dbReference type="RefSeq" id="XP_033597891.1">
    <property type="nucleotide sequence ID" value="XM_033747327.1"/>
</dbReference>